<proteinExistence type="predicted"/>
<dbReference type="STRING" id="391626.OAN307_c46930"/>
<evidence type="ECO:0000313" key="2">
    <source>
        <dbReference type="Proteomes" id="UP000005307"/>
    </source>
</evidence>
<protein>
    <submittedName>
        <fullName evidence="1">Uncharacterized protein</fullName>
    </submittedName>
</protein>
<dbReference type="EMBL" id="CP003740">
    <property type="protein sequence ID" value="AGI70040.1"/>
    <property type="molecule type" value="Genomic_DNA"/>
</dbReference>
<dbReference type="HOGENOM" id="CLU_2328637_0_0_5"/>
<dbReference type="Proteomes" id="UP000005307">
    <property type="component" value="Chromosome"/>
</dbReference>
<gene>
    <name evidence="1" type="ORF">OAN307_c46930</name>
</gene>
<sequence>MQQLHLEESDTAAGSHDYHVLPATEKQILFAQQIAKRSNIDLPDDALADRQRISRWIDTHKSAVPVTRFSNYPSSKQVGFAERIARIKRRDIPHECFRDRGMMSKWIDSNL</sequence>
<evidence type="ECO:0000313" key="1">
    <source>
        <dbReference type="EMBL" id="AGI70040.1"/>
    </source>
</evidence>
<reference evidence="1 2" key="1">
    <citation type="journal article" date="2013" name="PLoS ONE">
        <title>Poles Apart: Arctic and Antarctic Octadecabacter strains Share High Genome Plasticity and a New Type of Xanthorhodopsin.</title>
        <authorList>
            <person name="Vollmers J."/>
            <person name="Voget S."/>
            <person name="Dietrich S."/>
            <person name="Gollnow K."/>
            <person name="Smits M."/>
            <person name="Meyer K."/>
            <person name="Brinkhoff T."/>
            <person name="Simon M."/>
            <person name="Daniel R."/>
        </authorList>
    </citation>
    <scope>NUCLEOTIDE SEQUENCE [LARGE SCALE GENOMIC DNA]</scope>
    <source>
        <strain evidence="1 2">307</strain>
    </source>
</reference>
<keyword evidence="2" id="KW-1185">Reference proteome</keyword>
<dbReference type="eggNOG" id="ENOG5031C6X">
    <property type="taxonomic scope" value="Bacteria"/>
</dbReference>
<accession>M9RJN5</accession>
<dbReference type="RefSeq" id="WP_015501925.1">
    <property type="nucleotide sequence ID" value="NC_020911.1"/>
</dbReference>
<name>M9RJN5_9RHOB</name>
<dbReference type="KEGG" id="oat:OAN307_c46930"/>
<dbReference type="OrthoDB" id="7652021at2"/>
<dbReference type="AlphaFoldDB" id="M9RJN5"/>
<organism evidence="1 2">
    <name type="scientific">Octadecabacter antarcticus 307</name>
    <dbReference type="NCBI Taxonomy" id="391626"/>
    <lineage>
        <taxon>Bacteria</taxon>
        <taxon>Pseudomonadati</taxon>
        <taxon>Pseudomonadota</taxon>
        <taxon>Alphaproteobacteria</taxon>
        <taxon>Rhodobacterales</taxon>
        <taxon>Roseobacteraceae</taxon>
        <taxon>Octadecabacter</taxon>
    </lineage>
</organism>